<dbReference type="EMBL" id="CP088295">
    <property type="protein sequence ID" value="UUY02486.1"/>
    <property type="molecule type" value="Genomic_DNA"/>
</dbReference>
<evidence type="ECO:0000313" key="3">
    <source>
        <dbReference type="EMBL" id="UUY02486.1"/>
    </source>
</evidence>
<protein>
    <submittedName>
        <fullName evidence="3">DsbA family protein</fullName>
    </submittedName>
</protein>
<dbReference type="InterPro" id="IPR011767">
    <property type="entry name" value="GLR_AS"/>
</dbReference>
<reference evidence="4" key="1">
    <citation type="submission" date="2021-11" db="EMBL/GenBank/DDBJ databases">
        <title>Cultivation dependent microbiological survey of springs from the worlds oldest radium mine currently devoted to the extraction of radon-saturated water.</title>
        <authorList>
            <person name="Kapinusova G."/>
            <person name="Smrhova T."/>
            <person name="Strejcek M."/>
            <person name="Suman J."/>
            <person name="Jani K."/>
            <person name="Pajer P."/>
            <person name="Uhlik O."/>
        </authorList>
    </citation>
    <scope>NUCLEOTIDE SEQUENCE [LARGE SCALE GENOMIC DNA]</scope>
    <source>
        <strain evidence="4">J379</strain>
    </source>
</reference>
<comment type="similarity">
    <text evidence="1">Belongs to the thioredoxin family. DsbA subfamily.</text>
</comment>
<evidence type="ECO:0000256" key="1">
    <source>
        <dbReference type="ARBA" id="ARBA00005791"/>
    </source>
</evidence>
<evidence type="ECO:0000313" key="4">
    <source>
        <dbReference type="Proteomes" id="UP001058860"/>
    </source>
</evidence>
<evidence type="ECO:0000259" key="2">
    <source>
        <dbReference type="Pfam" id="PF13462"/>
    </source>
</evidence>
<dbReference type="Gene3D" id="3.40.30.10">
    <property type="entry name" value="Glutaredoxin"/>
    <property type="match status" value="1"/>
</dbReference>
<dbReference type="RefSeq" id="WP_353863013.1">
    <property type="nucleotide sequence ID" value="NZ_CP088295.1"/>
</dbReference>
<dbReference type="Proteomes" id="UP001058860">
    <property type="component" value="Chromosome"/>
</dbReference>
<dbReference type="InterPro" id="IPR036249">
    <property type="entry name" value="Thioredoxin-like_sf"/>
</dbReference>
<accession>A0ABY5PCX6</accession>
<dbReference type="PANTHER" id="PTHR13887">
    <property type="entry name" value="GLUTATHIONE S-TRANSFERASE KAPPA"/>
    <property type="match status" value="1"/>
</dbReference>
<dbReference type="SUPFAM" id="SSF52833">
    <property type="entry name" value="Thioredoxin-like"/>
    <property type="match status" value="1"/>
</dbReference>
<keyword evidence="4" id="KW-1185">Reference proteome</keyword>
<name>A0ABY5PCX6_9ACTN</name>
<dbReference type="InterPro" id="IPR012336">
    <property type="entry name" value="Thioredoxin-like_fold"/>
</dbReference>
<sequence length="166" mass="17849">MSDLTSAAAPSLRDDDHVRGPKDGPLVVVYADLACPHCAVAHERLRAAGVRACLRHFALRTRHPRALPLALASEAAAAQDAFWPFVDAVYADQGRIDDPHLWAKAGELGLDVDRFDAARRSDTAAQRVARDVQDGLRAGVAQTPTLIVEGVLHGGVPTAEWLARLH</sequence>
<dbReference type="Pfam" id="PF13462">
    <property type="entry name" value="Thioredoxin_4"/>
    <property type="match status" value="1"/>
</dbReference>
<dbReference type="PROSITE" id="PS00195">
    <property type="entry name" value="GLUTAREDOXIN_1"/>
    <property type="match status" value="1"/>
</dbReference>
<organism evidence="3 4">
    <name type="scientific">Svornostia abyssi</name>
    <dbReference type="NCBI Taxonomy" id="2898438"/>
    <lineage>
        <taxon>Bacteria</taxon>
        <taxon>Bacillati</taxon>
        <taxon>Actinomycetota</taxon>
        <taxon>Thermoleophilia</taxon>
        <taxon>Solirubrobacterales</taxon>
        <taxon>Baekduiaceae</taxon>
        <taxon>Svornostia</taxon>
    </lineage>
</organism>
<dbReference type="PANTHER" id="PTHR13887:SF55">
    <property type="entry name" value="SLR0313 PROTEIN"/>
    <property type="match status" value="1"/>
</dbReference>
<feature type="domain" description="Thioredoxin-like fold" evidence="2">
    <location>
        <begin position="15"/>
        <end position="160"/>
    </location>
</feature>
<proteinExistence type="inferred from homology"/>
<gene>
    <name evidence="3" type="ORF">LRS13_17505</name>
</gene>